<dbReference type="KEGG" id="xyk:GT347_15795"/>
<dbReference type="AlphaFoldDB" id="A0A857J8C9"/>
<evidence type="ECO:0000313" key="2">
    <source>
        <dbReference type="Proteomes" id="UP000464787"/>
    </source>
</evidence>
<accession>A0A857J8C9</accession>
<proteinExistence type="predicted"/>
<gene>
    <name evidence="1" type="ORF">GT347_15795</name>
</gene>
<keyword evidence="2" id="KW-1185">Reference proteome</keyword>
<dbReference type="EMBL" id="CP047650">
    <property type="protein sequence ID" value="QHI99309.1"/>
    <property type="molecule type" value="Genomic_DNA"/>
</dbReference>
<dbReference type="RefSeq" id="WP_160553105.1">
    <property type="nucleotide sequence ID" value="NZ_CP047650.1"/>
</dbReference>
<sequence>MMPALANLAAPLPAAHPPPVEAQGCAVAEVAIEFEAYPPEIRLLVSEEWLRWPLADNPLLSQDLWNSRLQQTFHEPIAASMLMLALSLARDPTELRQALDALADAPHRYLGECWDQALAWFCDWIGRNHDPRPLVLLGDLLDRLPPVQPLRLQLLHRLADLARRPRFGDRAGVADRLLKSCAELPDIPASLWRMLMQLQRRALKDPLRDRHPIEQIPGVDRLPAARREALALLQRCGGRARHAQSAQALQLLIRQVEAVEDPAIRFELLELLRARPERGEEPCAEFDLASVTQALLRVPGAAWHAKALRMLSLDELELTPRQLMQELGELAPVHAIRVLAMHIDTPVIDADDRQAMADGLIALLQRSREEPCGHLQFLHGMSYFIHRLGQPAVMQRLQELAMEDCTRVDPRYRLALLAVLEPGARCGGDVRQLWKRHWLTALAQVSGTLRQARNAAQAWPAIQGLLPALRQEENRDAVLRLQIDALPLLPAQDQARVLEQMLTHCLRSRFDTDEAHRVLLIEACRRLPFHLRAGPLRCLRRFCATAPQASVALLTALQRDTTQAQAAWAENSLAVLASREPA</sequence>
<evidence type="ECO:0000313" key="1">
    <source>
        <dbReference type="EMBL" id="QHI99309.1"/>
    </source>
</evidence>
<protein>
    <submittedName>
        <fullName evidence="1">Uncharacterized protein</fullName>
    </submittedName>
</protein>
<organism evidence="1 2">
    <name type="scientific">Xylophilus rhododendri</name>
    <dbReference type="NCBI Taxonomy" id="2697032"/>
    <lineage>
        <taxon>Bacteria</taxon>
        <taxon>Pseudomonadati</taxon>
        <taxon>Pseudomonadota</taxon>
        <taxon>Betaproteobacteria</taxon>
        <taxon>Burkholderiales</taxon>
        <taxon>Xylophilus</taxon>
    </lineage>
</organism>
<name>A0A857J8C9_9BURK</name>
<reference evidence="1 2" key="1">
    <citation type="submission" date="2020-01" db="EMBL/GenBank/DDBJ databases">
        <title>Genome sequencing of strain KACC 21265.</title>
        <authorList>
            <person name="Heo J."/>
            <person name="Kim S.-J."/>
            <person name="Kim J.-S."/>
            <person name="Hong S.-B."/>
            <person name="Kwon S.-W."/>
        </authorList>
    </citation>
    <scope>NUCLEOTIDE SEQUENCE [LARGE SCALE GENOMIC DNA]</scope>
    <source>
        <strain evidence="1 2">KACC 21265</strain>
    </source>
</reference>
<dbReference type="Proteomes" id="UP000464787">
    <property type="component" value="Chromosome"/>
</dbReference>